<evidence type="ECO:0000256" key="8">
    <source>
        <dbReference type="ARBA" id="ARBA00023242"/>
    </source>
</evidence>
<dbReference type="GO" id="GO:0005634">
    <property type="term" value="C:nucleus"/>
    <property type="evidence" value="ECO:0007669"/>
    <property type="project" value="UniProtKB-SubCell"/>
</dbReference>
<dbReference type="FunFam" id="3.30.160.60:FF:000748">
    <property type="entry name" value="PR domain zinc finger protein"/>
    <property type="match status" value="1"/>
</dbReference>
<dbReference type="InterPro" id="IPR013087">
    <property type="entry name" value="Znf_C2H2_type"/>
</dbReference>
<dbReference type="InterPro" id="IPR036236">
    <property type="entry name" value="Znf_C2H2_sf"/>
</dbReference>
<dbReference type="PROSITE" id="PS00028">
    <property type="entry name" value="ZINC_FINGER_C2H2_1"/>
    <property type="match status" value="4"/>
</dbReference>
<dbReference type="EMBL" id="CATQJA010002642">
    <property type="protein sequence ID" value="CAJ0576174.1"/>
    <property type="molecule type" value="Genomic_DNA"/>
</dbReference>
<evidence type="ECO:0000256" key="6">
    <source>
        <dbReference type="ARBA" id="ARBA00023015"/>
    </source>
</evidence>
<feature type="region of interest" description="Disordered" evidence="10">
    <location>
        <begin position="180"/>
        <end position="214"/>
    </location>
</feature>
<evidence type="ECO:0008006" key="15">
    <source>
        <dbReference type="Google" id="ProtNLM"/>
    </source>
</evidence>
<comment type="subcellular location">
    <subcellularLocation>
        <location evidence="1">Nucleus</location>
    </subcellularLocation>
</comment>
<dbReference type="Proteomes" id="UP001177023">
    <property type="component" value="Unassembled WGS sequence"/>
</dbReference>
<feature type="domain" description="C2H2-type" evidence="11">
    <location>
        <begin position="443"/>
        <end position="470"/>
    </location>
</feature>
<dbReference type="FunFam" id="3.30.160.60:FF:000436">
    <property type="entry name" value="PR domain zinc finger protein 4"/>
    <property type="match status" value="1"/>
</dbReference>
<dbReference type="PANTHER" id="PTHR16515:SF59">
    <property type="entry name" value="PR DOMAIN ZINC FINGER PROTEIN 1"/>
    <property type="match status" value="1"/>
</dbReference>
<dbReference type="GO" id="GO:0000978">
    <property type="term" value="F:RNA polymerase II cis-regulatory region sequence-specific DNA binding"/>
    <property type="evidence" value="ECO:0007669"/>
    <property type="project" value="TreeGrafter"/>
</dbReference>
<evidence type="ECO:0000256" key="1">
    <source>
        <dbReference type="ARBA" id="ARBA00004123"/>
    </source>
</evidence>
<dbReference type="PANTHER" id="PTHR16515">
    <property type="entry name" value="PR DOMAIN ZINC FINGER PROTEIN"/>
    <property type="match status" value="1"/>
</dbReference>
<feature type="compositionally biased region" description="Basic and acidic residues" evidence="10">
    <location>
        <begin position="88"/>
        <end position="102"/>
    </location>
</feature>
<evidence type="ECO:0000256" key="9">
    <source>
        <dbReference type="PROSITE-ProRule" id="PRU00042"/>
    </source>
</evidence>
<dbReference type="GO" id="GO:0003700">
    <property type="term" value="F:DNA-binding transcription factor activity"/>
    <property type="evidence" value="ECO:0007669"/>
    <property type="project" value="TreeGrafter"/>
</dbReference>
<evidence type="ECO:0000313" key="13">
    <source>
        <dbReference type="EMBL" id="CAJ0576174.1"/>
    </source>
</evidence>
<evidence type="ECO:0000259" key="11">
    <source>
        <dbReference type="PROSITE" id="PS50157"/>
    </source>
</evidence>
<evidence type="ECO:0000256" key="2">
    <source>
        <dbReference type="ARBA" id="ARBA00022723"/>
    </source>
</evidence>
<feature type="region of interest" description="Disordered" evidence="10">
    <location>
        <begin position="397"/>
        <end position="433"/>
    </location>
</feature>
<dbReference type="Pfam" id="PF00096">
    <property type="entry name" value="zf-C2H2"/>
    <property type="match status" value="5"/>
</dbReference>
<feature type="domain" description="SET" evidence="12">
    <location>
        <begin position="34"/>
        <end position="170"/>
    </location>
</feature>
<feature type="domain" description="C2H2-type" evidence="11">
    <location>
        <begin position="499"/>
        <end position="526"/>
    </location>
</feature>
<dbReference type="InterPro" id="IPR050331">
    <property type="entry name" value="Zinc_finger"/>
</dbReference>
<sequence>MSDETLAQLCVFHVPDKPPQHQDASNRALTSLPLNLTIRQTGQNKHVWSIDYIPRGARFGPLLGESKLADAVRGMCVPMEASAAGAKPKLEKPSAEEKDDGSWKIFTPSGGRVLKNIVTNDDSKTNWMKFVHRAQKSDEQNLVACQVDNDIYFYSIRAIRPNTELLFWYGRDYAVRMGESTNCENPPRPAVVRPSPSPNWQNSPTEKDRSSPQEALDFSMKRLAEADVPPEVSPVPEDTSGSSTSSSSDSSSESSTSSSPPLPIRPAVIHPPVHRPIPLAPPSLGSIALSVGGMGAQTLARGGPLTAFSLVIDDYLRKTQLHNALWVPPAAAATAVGGGGGVRGGGRPDEAQPVFGATASPPFGQAYTLYGSSASKPLFSASHSAFGSSFGGHAFSAPPVPMHHQNPVPHQFQNPYGGGDGSGSGQNNNPKYLQQQENGKTRYKCKECQKTFGQLSNLKVHLRTHTGERPFKCQVCSKEFTQLAHLQKHNLVHTGERPHRCEVCDKRFSSTSNLKTHLRLHNGQKPYQCDVCAAKFTQYVHLKLHRRLHANDRPYSCGTCGKKYISPSGLRTHWKTTACQADPAQEELINASATPHPPGTPHTPMPVLTPYSAKWSTSRS</sequence>
<feature type="compositionally biased region" description="Low complexity" evidence="10">
    <location>
        <begin position="226"/>
        <end position="259"/>
    </location>
</feature>
<evidence type="ECO:0000256" key="10">
    <source>
        <dbReference type="SAM" id="MobiDB-lite"/>
    </source>
</evidence>
<evidence type="ECO:0000256" key="5">
    <source>
        <dbReference type="ARBA" id="ARBA00022833"/>
    </source>
</evidence>
<dbReference type="GO" id="GO:0045165">
    <property type="term" value="P:cell fate commitment"/>
    <property type="evidence" value="ECO:0007669"/>
    <property type="project" value="TreeGrafter"/>
</dbReference>
<keyword evidence="3" id="KW-0677">Repeat</keyword>
<comment type="caution">
    <text evidence="13">The sequence shown here is derived from an EMBL/GenBank/DDBJ whole genome shotgun (WGS) entry which is preliminary data.</text>
</comment>
<evidence type="ECO:0000256" key="3">
    <source>
        <dbReference type="ARBA" id="ARBA00022737"/>
    </source>
</evidence>
<keyword evidence="8" id="KW-0539">Nucleus</keyword>
<feature type="region of interest" description="Disordered" evidence="10">
    <location>
        <begin position="226"/>
        <end position="270"/>
    </location>
</feature>
<keyword evidence="4 9" id="KW-0863">Zinc-finger</keyword>
<dbReference type="SMART" id="SM00317">
    <property type="entry name" value="SET"/>
    <property type="match status" value="1"/>
</dbReference>
<feature type="region of interest" description="Disordered" evidence="10">
    <location>
        <begin position="83"/>
        <end position="103"/>
    </location>
</feature>
<reference evidence="13" key="1">
    <citation type="submission" date="2023-06" db="EMBL/GenBank/DDBJ databases">
        <authorList>
            <person name="Delattre M."/>
        </authorList>
    </citation>
    <scope>NUCLEOTIDE SEQUENCE</scope>
    <source>
        <strain evidence="13">AF72</strain>
    </source>
</reference>
<dbReference type="PROSITE" id="PS50280">
    <property type="entry name" value="SET"/>
    <property type="match status" value="1"/>
</dbReference>
<dbReference type="FunFam" id="3.30.160.60:FF:000211">
    <property type="entry name" value="PR domain zinc finger protein 1"/>
    <property type="match status" value="1"/>
</dbReference>
<evidence type="ECO:0000256" key="4">
    <source>
        <dbReference type="ARBA" id="ARBA00022771"/>
    </source>
</evidence>
<keyword evidence="5" id="KW-0862">Zinc</keyword>
<dbReference type="SMART" id="SM00355">
    <property type="entry name" value="ZnF_C2H2"/>
    <property type="match status" value="5"/>
</dbReference>
<dbReference type="PROSITE" id="PS50157">
    <property type="entry name" value="ZINC_FINGER_C2H2_2"/>
    <property type="match status" value="5"/>
</dbReference>
<dbReference type="GO" id="GO:0005737">
    <property type="term" value="C:cytoplasm"/>
    <property type="evidence" value="ECO:0007669"/>
    <property type="project" value="TreeGrafter"/>
</dbReference>
<feature type="non-terminal residue" evidence="13">
    <location>
        <position position="620"/>
    </location>
</feature>
<feature type="domain" description="C2H2-type" evidence="11">
    <location>
        <begin position="527"/>
        <end position="554"/>
    </location>
</feature>
<keyword evidence="7" id="KW-0804">Transcription</keyword>
<gene>
    <name evidence="13" type="ORF">MSPICULIGERA_LOCUS14473</name>
</gene>
<dbReference type="Gene3D" id="3.30.160.60">
    <property type="entry name" value="Classic Zinc Finger"/>
    <property type="match status" value="5"/>
</dbReference>
<feature type="domain" description="C2H2-type" evidence="11">
    <location>
        <begin position="555"/>
        <end position="583"/>
    </location>
</feature>
<evidence type="ECO:0000313" key="14">
    <source>
        <dbReference type="Proteomes" id="UP001177023"/>
    </source>
</evidence>
<feature type="region of interest" description="Disordered" evidence="10">
    <location>
        <begin position="591"/>
        <end position="620"/>
    </location>
</feature>
<dbReference type="SUPFAM" id="SSF82199">
    <property type="entry name" value="SET domain"/>
    <property type="match status" value="1"/>
</dbReference>
<dbReference type="AlphaFoldDB" id="A0AA36CWF1"/>
<dbReference type="InterPro" id="IPR001214">
    <property type="entry name" value="SET_dom"/>
</dbReference>
<proteinExistence type="predicted"/>
<feature type="domain" description="C2H2-type" evidence="11">
    <location>
        <begin position="471"/>
        <end position="498"/>
    </location>
</feature>
<dbReference type="GO" id="GO:0000122">
    <property type="term" value="P:negative regulation of transcription by RNA polymerase II"/>
    <property type="evidence" value="ECO:0007669"/>
    <property type="project" value="UniProtKB-ARBA"/>
</dbReference>
<keyword evidence="2" id="KW-0479">Metal-binding</keyword>
<dbReference type="GO" id="GO:0008270">
    <property type="term" value="F:zinc ion binding"/>
    <property type="evidence" value="ECO:0007669"/>
    <property type="project" value="UniProtKB-KW"/>
</dbReference>
<keyword evidence="6" id="KW-0805">Transcription regulation</keyword>
<protein>
    <recommendedName>
        <fullName evidence="15">PR domain zinc finger protein 1</fullName>
    </recommendedName>
</protein>
<keyword evidence="14" id="KW-1185">Reference proteome</keyword>
<dbReference type="FunFam" id="3.30.160.60:FF:000833">
    <property type="entry name" value="PR domain zinc finger protein"/>
    <property type="match status" value="1"/>
</dbReference>
<organism evidence="13 14">
    <name type="scientific">Mesorhabditis spiculigera</name>
    <dbReference type="NCBI Taxonomy" id="96644"/>
    <lineage>
        <taxon>Eukaryota</taxon>
        <taxon>Metazoa</taxon>
        <taxon>Ecdysozoa</taxon>
        <taxon>Nematoda</taxon>
        <taxon>Chromadorea</taxon>
        <taxon>Rhabditida</taxon>
        <taxon>Rhabditina</taxon>
        <taxon>Rhabditomorpha</taxon>
        <taxon>Rhabditoidea</taxon>
        <taxon>Rhabditidae</taxon>
        <taxon>Mesorhabditinae</taxon>
        <taxon>Mesorhabditis</taxon>
    </lineage>
</organism>
<dbReference type="Gene3D" id="2.170.270.10">
    <property type="entry name" value="SET domain"/>
    <property type="match status" value="1"/>
</dbReference>
<evidence type="ECO:0000259" key="12">
    <source>
        <dbReference type="PROSITE" id="PS50280"/>
    </source>
</evidence>
<dbReference type="FunFam" id="3.30.160.60:FF:000925">
    <property type="entry name" value="Zinc finger protein 668"/>
    <property type="match status" value="1"/>
</dbReference>
<dbReference type="InterPro" id="IPR046341">
    <property type="entry name" value="SET_dom_sf"/>
</dbReference>
<dbReference type="Pfam" id="PF21549">
    <property type="entry name" value="PRDM2_PR"/>
    <property type="match status" value="1"/>
</dbReference>
<accession>A0AA36CWF1</accession>
<dbReference type="SUPFAM" id="SSF57667">
    <property type="entry name" value="beta-beta-alpha zinc fingers"/>
    <property type="match status" value="3"/>
</dbReference>
<evidence type="ECO:0000256" key="7">
    <source>
        <dbReference type="ARBA" id="ARBA00023163"/>
    </source>
</evidence>
<feature type="compositionally biased region" description="Pro residues" evidence="10">
    <location>
        <begin position="595"/>
        <end position="604"/>
    </location>
</feature>
<name>A0AA36CWF1_9BILA</name>